<evidence type="ECO:0000256" key="1">
    <source>
        <dbReference type="SAM" id="MobiDB-lite"/>
    </source>
</evidence>
<proteinExistence type="predicted"/>
<gene>
    <name evidence="2" type="ORF">B0T18DRAFT_169990</name>
</gene>
<organism evidence="2 3">
    <name type="scientific">Schizothecium vesticola</name>
    <dbReference type="NCBI Taxonomy" id="314040"/>
    <lineage>
        <taxon>Eukaryota</taxon>
        <taxon>Fungi</taxon>
        <taxon>Dikarya</taxon>
        <taxon>Ascomycota</taxon>
        <taxon>Pezizomycotina</taxon>
        <taxon>Sordariomycetes</taxon>
        <taxon>Sordariomycetidae</taxon>
        <taxon>Sordariales</taxon>
        <taxon>Schizotheciaceae</taxon>
        <taxon>Schizothecium</taxon>
    </lineage>
</organism>
<protein>
    <submittedName>
        <fullName evidence="2">Uncharacterized protein</fullName>
    </submittedName>
</protein>
<dbReference type="EMBL" id="JAUKUD010000005">
    <property type="protein sequence ID" value="KAK0742774.1"/>
    <property type="molecule type" value="Genomic_DNA"/>
</dbReference>
<feature type="compositionally biased region" description="Basic and acidic residues" evidence="1">
    <location>
        <begin position="186"/>
        <end position="207"/>
    </location>
</feature>
<comment type="caution">
    <text evidence="2">The sequence shown here is derived from an EMBL/GenBank/DDBJ whole genome shotgun (WGS) entry which is preliminary data.</text>
</comment>
<dbReference type="AlphaFoldDB" id="A0AA40ENV0"/>
<sequence>MVEVDRKAAEPYERSLSAAELAAISASHHILGSLTHAIFLSEAFQPALSLCGHKRLPCSPDRHSNCPRLQPCPFQPPRPRIQEGIFFPTGSDQFLWQSVRREKTSGCCISESKARRCPQYLVDLATGTYVWTIRTGLCSMALSQNLYFVAAMHRDLDLDHSRRTPWTCSQGVGETSRYDQASSPKEPGRVPRLEILAHPRPWEEGRG</sequence>
<accession>A0AA40ENV0</accession>
<keyword evidence="3" id="KW-1185">Reference proteome</keyword>
<reference evidence="2" key="1">
    <citation type="submission" date="2023-06" db="EMBL/GenBank/DDBJ databases">
        <title>Genome-scale phylogeny and comparative genomics of the fungal order Sordariales.</title>
        <authorList>
            <consortium name="Lawrence Berkeley National Laboratory"/>
            <person name="Hensen N."/>
            <person name="Bonometti L."/>
            <person name="Westerberg I."/>
            <person name="Brannstrom I.O."/>
            <person name="Guillou S."/>
            <person name="Cros-Aarteil S."/>
            <person name="Calhoun S."/>
            <person name="Haridas S."/>
            <person name="Kuo A."/>
            <person name="Mondo S."/>
            <person name="Pangilinan J."/>
            <person name="Riley R."/>
            <person name="LaButti K."/>
            <person name="Andreopoulos B."/>
            <person name="Lipzen A."/>
            <person name="Chen C."/>
            <person name="Yanf M."/>
            <person name="Daum C."/>
            <person name="Ng V."/>
            <person name="Clum A."/>
            <person name="Steindorff A."/>
            <person name="Ohm R."/>
            <person name="Martin F."/>
            <person name="Silar P."/>
            <person name="Natvig D."/>
            <person name="Lalanne C."/>
            <person name="Gautier V."/>
            <person name="Ament-velasquez S.L."/>
            <person name="Kruys A."/>
            <person name="Hutchinson M.I."/>
            <person name="Powell A.J."/>
            <person name="Barry K."/>
            <person name="Miller A.N."/>
            <person name="Grigoriev I.V."/>
            <person name="Debuchy R."/>
            <person name="Gladieux P."/>
            <person name="Thoren M.H."/>
            <person name="Johannesson H."/>
        </authorList>
    </citation>
    <scope>NUCLEOTIDE SEQUENCE</scope>
    <source>
        <strain evidence="2">SMH3187-1</strain>
    </source>
</reference>
<dbReference type="Proteomes" id="UP001172155">
    <property type="component" value="Unassembled WGS sequence"/>
</dbReference>
<evidence type="ECO:0000313" key="2">
    <source>
        <dbReference type="EMBL" id="KAK0742774.1"/>
    </source>
</evidence>
<feature type="region of interest" description="Disordered" evidence="1">
    <location>
        <begin position="169"/>
        <end position="207"/>
    </location>
</feature>
<name>A0AA40ENV0_9PEZI</name>
<evidence type="ECO:0000313" key="3">
    <source>
        <dbReference type="Proteomes" id="UP001172155"/>
    </source>
</evidence>
<feature type="compositionally biased region" description="Polar residues" evidence="1">
    <location>
        <begin position="169"/>
        <end position="183"/>
    </location>
</feature>